<keyword evidence="4 14" id="KW-0288">FMN</keyword>
<evidence type="ECO:0000256" key="10">
    <source>
        <dbReference type="ARBA" id="ARBA00022840"/>
    </source>
</evidence>
<accession>A0ABY4PJ37</accession>
<dbReference type="Gene3D" id="3.40.50.620">
    <property type="entry name" value="HUPs"/>
    <property type="match status" value="1"/>
</dbReference>
<evidence type="ECO:0000256" key="8">
    <source>
        <dbReference type="ARBA" id="ARBA00022777"/>
    </source>
</evidence>
<dbReference type="RefSeq" id="WP_249511442.1">
    <property type="nucleotide sequence ID" value="NZ_CP093362.1"/>
</dbReference>
<dbReference type="Proteomes" id="UP000831859">
    <property type="component" value="Chromosome"/>
</dbReference>
<evidence type="ECO:0000256" key="7">
    <source>
        <dbReference type="ARBA" id="ARBA00022741"/>
    </source>
</evidence>
<evidence type="ECO:0000256" key="6">
    <source>
        <dbReference type="ARBA" id="ARBA00022695"/>
    </source>
</evidence>
<dbReference type="SMART" id="SM00904">
    <property type="entry name" value="Flavokinase"/>
    <property type="match status" value="1"/>
</dbReference>
<keyword evidence="3 14" id="KW-0285">Flavoprotein</keyword>
<evidence type="ECO:0000256" key="4">
    <source>
        <dbReference type="ARBA" id="ARBA00022643"/>
    </source>
</evidence>
<feature type="domain" description="Riboflavin kinase" evidence="15">
    <location>
        <begin position="185"/>
        <end position="310"/>
    </location>
</feature>
<dbReference type="Gene3D" id="2.40.30.30">
    <property type="entry name" value="Riboflavin kinase-like"/>
    <property type="match status" value="1"/>
</dbReference>
<dbReference type="InterPro" id="IPR002606">
    <property type="entry name" value="Riboflavin_kinase_bac"/>
</dbReference>
<dbReference type="EC" id="2.7.1.26" evidence="14"/>
<gene>
    <name evidence="16" type="primary">ribF</name>
    <name evidence="16" type="ORF">MOO46_02475</name>
</gene>
<sequence length="314" mass="35932">MEVIKIHHPINENLEFKNKCVLAMGFFDGVHLGHQKVINKAKNIADKKGLDLAILTYNHKPAVVYKQLDSHESRYLTLYNQKMSLFKNLGVNKVFLVSYTFDFQNQSPEEFVNNYLITFNVDTVVAGVDHTYGDKKANMDILPEYANGKFNVESVDLDNLNENKISSTAIRHNLDQGDIKTVNELLGRPFRTNGMVVHGLARGRELGYPTANIQHDEVQWLPNIGIYVVKVFIGGKKYRGMASIGRNVTFGNKNPITVEINILDFDHNIYGEDLSIDWLYRIRGEVKFNGINSLINQLKDDEKFTRNFFDKNNE</sequence>
<protein>
    <recommendedName>
        <fullName evidence="14">Riboflavin biosynthesis protein</fullName>
    </recommendedName>
    <domain>
        <recommendedName>
            <fullName evidence="14">Riboflavin kinase</fullName>
            <ecNumber evidence="14">2.7.1.26</ecNumber>
        </recommendedName>
        <alternativeName>
            <fullName evidence="14">Flavokinase</fullName>
        </alternativeName>
    </domain>
    <domain>
        <recommendedName>
            <fullName evidence="14">FMN adenylyltransferase</fullName>
            <ecNumber evidence="14">2.7.7.2</ecNumber>
        </recommendedName>
        <alternativeName>
            <fullName evidence="14">FAD pyrophosphorylase</fullName>
        </alternativeName>
        <alternativeName>
            <fullName evidence="14">FAD synthase</fullName>
        </alternativeName>
    </domain>
</protein>
<dbReference type="InterPro" id="IPR015864">
    <property type="entry name" value="FAD_synthase"/>
</dbReference>
<dbReference type="SUPFAM" id="SSF52374">
    <property type="entry name" value="Nucleotidylyl transferase"/>
    <property type="match status" value="1"/>
</dbReference>
<comment type="catalytic activity">
    <reaction evidence="12 14">
        <text>riboflavin + ATP = FMN + ADP + H(+)</text>
        <dbReference type="Rhea" id="RHEA:14357"/>
        <dbReference type="ChEBI" id="CHEBI:15378"/>
        <dbReference type="ChEBI" id="CHEBI:30616"/>
        <dbReference type="ChEBI" id="CHEBI:57986"/>
        <dbReference type="ChEBI" id="CHEBI:58210"/>
        <dbReference type="ChEBI" id="CHEBI:456216"/>
        <dbReference type="EC" id="2.7.1.26"/>
    </reaction>
</comment>
<dbReference type="InterPro" id="IPR004821">
    <property type="entry name" value="Cyt_trans-like"/>
</dbReference>
<dbReference type="EC" id="2.7.7.2" evidence="14"/>
<dbReference type="InterPro" id="IPR015865">
    <property type="entry name" value="Riboflavin_kinase_bac/euk"/>
</dbReference>
<keyword evidence="11" id="KW-0511">Multifunctional enzyme</keyword>
<keyword evidence="9 14" id="KW-0274">FAD</keyword>
<dbReference type="SUPFAM" id="SSF82114">
    <property type="entry name" value="Riboflavin kinase-like"/>
    <property type="match status" value="1"/>
</dbReference>
<dbReference type="PIRSF" id="PIRSF004491">
    <property type="entry name" value="FAD_Synth"/>
    <property type="match status" value="1"/>
</dbReference>
<comment type="pathway">
    <text evidence="1 14">Cofactor biosynthesis; FAD biosynthesis; FAD from FMN: step 1/1.</text>
</comment>
<dbReference type="Pfam" id="PF01687">
    <property type="entry name" value="Flavokinase"/>
    <property type="match status" value="1"/>
</dbReference>
<evidence type="ECO:0000313" key="17">
    <source>
        <dbReference type="Proteomes" id="UP000831859"/>
    </source>
</evidence>
<evidence type="ECO:0000256" key="13">
    <source>
        <dbReference type="ARBA" id="ARBA00049494"/>
    </source>
</evidence>
<comment type="similarity">
    <text evidence="14">Belongs to the ribF family.</text>
</comment>
<keyword evidence="6 14" id="KW-0548">Nucleotidyltransferase</keyword>
<dbReference type="PANTHER" id="PTHR22749:SF6">
    <property type="entry name" value="RIBOFLAVIN KINASE"/>
    <property type="match status" value="1"/>
</dbReference>
<dbReference type="InterPro" id="IPR023465">
    <property type="entry name" value="Riboflavin_kinase_dom_sf"/>
</dbReference>
<evidence type="ECO:0000313" key="16">
    <source>
        <dbReference type="EMBL" id="UQS85471.1"/>
    </source>
</evidence>
<dbReference type="InterPro" id="IPR023468">
    <property type="entry name" value="Riboflavin_kinase"/>
</dbReference>
<keyword evidence="5 14" id="KW-0808">Transferase</keyword>
<reference evidence="16 17" key="1">
    <citation type="journal article" date="2022" name="Int. J. Syst. Evol. Microbiol.">
        <title>Apilactobacillus apisilvae sp. nov., Nicolia spurrieriana gen. nov. sp. nov., Bombilactobacillus folatiphilus sp. nov. and Bombilactobacillus thymidiniphilus sp. nov., four new lactic acid bacterial isolates from stingless bees Tetragonula carbonaria and Austroplebeia australis.</title>
        <authorList>
            <person name="Oliphant S.A."/>
            <person name="Watson-Haigh N.S."/>
            <person name="Sumby K.M."/>
            <person name="Gardner J."/>
            <person name="Groom S."/>
            <person name="Jiranek V."/>
        </authorList>
    </citation>
    <scope>NUCLEOTIDE SEQUENCE [LARGE SCALE GENOMIC DNA]</scope>
    <source>
        <strain evidence="16 17">SG5_A10</strain>
    </source>
</reference>
<dbReference type="NCBIfam" id="TIGR00083">
    <property type="entry name" value="ribF"/>
    <property type="match status" value="1"/>
</dbReference>
<dbReference type="CDD" id="cd02064">
    <property type="entry name" value="FAD_synthetase_N"/>
    <property type="match status" value="1"/>
</dbReference>
<keyword evidence="7 14" id="KW-0547">Nucleotide-binding</keyword>
<evidence type="ECO:0000259" key="15">
    <source>
        <dbReference type="SMART" id="SM00904"/>
    </source>
</evidence>
<dbReference type="PANTHER" id="PTHR22749">
    <property type="entry name" value="RIBOFLAVIN KINASE/FMN ADENYLYLTRANSFERASE"/>
    <property type="match status" value="1"/>
</dbReference>
<evidence type="ECO:0000256" key="12">
    <source>
        <dbReference type="ARBA" id="ARBA00047880"/>
    </source>
</evidence>
<evidence type="ECO:0000256" key="9">
    <source>
        <dbReference type="ARBA" id="ARBA00022827"/>
    </source>
</evidence>
<proteinExistence type="inferred from homology"/>
<evidence type="ECO:0000256" key="2">
    <source>
        <dbReference type="ARBA" id="ARBA00005201"/>
    </source>
</evidence>
<evidence type="ECO:0000256" key="11">
    <source>
        <dbReference type="ARBA" id="ARBA00023268"/>
    </source>
</evidence>
<dbReference type="GO" id="GO:0003919">
    <property type="term" value="F:FMN adenylyltransferase activity"/>
    <property type="evidence" value="ECO:0007669"/>
    <property type="project" value="UniProtKB-EC"/>
</dbReference>
<evidence type="ECO:0000256" key="14">
    <source>
        <dbReference type="PIRNR" id="PIRNR004491"/>
    </source>
</evidence>
<keyword evidence="10 14" id="KW-0067">ATP-binding</keyword>
<keyword evidence="8 14" id="KW-0418">Kinase</keyword>
<organism evidence="16 17">
    <name type="scientific">Apilactobacillus apisilvae</name>
    <dbReference type="NCBI Taxonomy" id="2923364"/>
    <lineage>
        <taxon>Bacteria</taxon>
        <taxon>Bacillati</taxon>
        <taxon>Bacillota</taxon>
        <taxon>Bacilli</taxon>
        <taxon>Lactobacillales</taxon>
        <taxon>Lactobacillaceae</taxon>
        <taxon>Apilactobacillus</taxon>
    </lineage>
</organism>
<evidence type="ECO:0000256" key="1">
    <source>
        <dbReference type="ARBA" id="ARBA00004726"/>
    </source>
</evidence>
<comment type="catalytic activity">
    <reaction evidence="13 14">
        <text>FMN + ATP + H(+) = FAD + diphosphate</text>
        <dbReference type="Rhea" id="RHEA:17237"/>
        <dbReference type="ChEBI" id="CHEBI:15378"/>
        <dbReference type="ChEBI" id="CHEBI:30616"/>
        <dbReference type="ChEBI" id="CHEBI:33019"/>
        <dbReference type="ChEBI" id="CHEBI:57692"/>
        <dbReference type="ChEBI" id="CHEBI:58210"/>
        <dbReference type="EC" id="2.7.7.2"/>
    </reaction>
</comment>
<evidence type="ECO:0000256" key="5">
    <source>
        <dbReference type="ARBA" id="ARBA00022679"/>
    </source>
</evidence>
<dbReference type="EMBL" id="CP093362">
    <property type="protein sequence ID" value="UQS85471.1"/>
    <property type="molecule type" value="Genomic_DNA"/>
</dbReference>
<name>A0ABY4PJ37_9LACO</name>
<dbReference type="NCBIfam" id="TIGR00125">
    <property type="entry name" value="cyt_tran_rel"/>
    <property type="match status" value="1"/>
</dbReference>
<keyword evidence="17" id="KW-1185">Reference proteome</keyword>
<dbReference type="GO" id="GO:0008531">
    <property type="term" value="F:riboflavin kinase activity"/>
    <property type="evidence" value="ECO:0007669"/>
    <property type="project" value="UniProtKB-EC"/>
</dbReference>
<comment type="pathway">
    <text evidence="2 14">Cofactor biosynthesis; FMN biosynthesis; FMN from riboflavin (ATP route): step 1/1.</text>
</comment>
<evidence type="ECO:0000256" key="3">
    <source>
        <dbReference type="ARBA" id="ARBA00022630"/>
    </source>
</evidence>
<dbReference type="InterPro" id="IPR014729">
    <property type="entry name" value="Rossmann-like_a/b/a_fold"/>
</dbReference>
<dbReference type="Pfam" id="PF06574">
    <property type="entry name" value="FAD_syn"/>
    <property type="match status" value="1"/>
</dbReference>